<dbReference type="GO" id="GO:0003866">
    <property type="term" value="F:3-phosphoshikimate 1-carboxyvinyltransferase activity"/>
    <property type="evidence" value="ECO:0007669"/>
    <property type="project" value="UniProtKB-UniRule"/>
</dbReference>
<evidence type="ECO:0000313" key="10">
    <source>
        <dbReference type="Proteomes" id="UP000199475"/>
    </source>
</evidence>
<feature type="binding site" evidence="7">
    <location>
        <position position="162"/>
    </location>
    <ligand>
        <name>3-phosphoshikimate</name>
        <dbReference type="ChEBI" id="CHEBI:145989"/>
    </ligand>
</feature>
<feature type="binding site" evidence="7">
    <location>
        <position position="23"/>
    </location>
    <ligand>
        <name>3-phosphoshikimate</name>
        <dbReference type="ChEBI" id="CHEBI:145989"/>
    </ligand>
</feature>
<dbReference type="Proteomes" id="UP000199475">
    <property type="component" value="Unassembled WGS sequence"/>
</dbReference>
<dbReference type="PROSITE" id="PS00885">
    <property type="entry name" value="EPSP_SYNTHASE_2"/>
    <property type="match status" value="1"/>
</dbReference>
<feature type="binding site" evidence="7">
    <location>
        <position position="22"/>
    </location>
    <ligand>
        <name>3-phosphoshikimate</name>
        <dbReference type="ChEBI" id="CHEBI:145989"/>
    </ligand>
</feature>
<keyword evidence="5 7" id="KW-0057">Aromatic amino acid biosynthesis</keyword>
<dbReference type="GO" id="GO:0005737">
    <property type="term" value="C:cytoplasm"/>
    <property type="evidence" value="ECO:0007669"/>
    <property type="project" value="UniProtKB-SubCell"/>
</dbReference>
<comment type="catalytic activity">
    <reaction evidence="6">
        <text>3-phosphoshikimate + phosphoenolpyruvate = 5-O-(1-carboxyvinyl)-3-phosphoshikimate + phosphate</text>
        <dbReference type="Rhea" id="RHEA:21256"/>
        <dbReference type="ChEBI" id="CHEBI:43474"/>
        <dbReference type="ChEBI" id="CHEBI:57701"/>
        <dbReference type="ChEBI" id="CHEBI:58702"/>
        <dbReference type="ChEBI" id="CHEBI:145989"/>
        <dbReference type="EC" id="2.5.1.19"/>
    </reaction>
    <physiologicalReaction direction="left-to-right" evidence="6">
        <dbReference type="Rhea" id="RHEA:21257"/>
    </physiologicalReaction>
</comment>
<comment type="subcellular location">
    <subcellularLocation>
        <location evidence="7">Cytoplasm</location>
    </subcellularLocation>
</comment>
<feature type="binding site" evidence="7">
    <location>
        <position position="27"/>
    </location>
    <ligand>
        <name>3-phosphoshikimate</name>
        <dbReference type="ChEBI" id="CHEBI:145989"/>
    </ligand>
</feature>
<evidence type="ECO:0000256" key="7">
    <source>
        <dbReference type="HAMAP-Rule" id="MF_00210"/>
    </source>
</evidence>
<feature type="binding site" evidence="7">
    <location>
        <position position="403"/>
    </location>
    <ligand>
        <name>phosphoenolpyruvate</name>
        <dbReference type="ChEBI" id="CHEBI:58702"/>
    </ligand>
</feature>
<dbReference type="GO" id="GO:0008652">
    <property type="term" value="P:amino acid biosynthetic process"/>
    <property type="evidence" value="ECO:0007669"/>
    <property type="project" value="UniProtKB-KW"/>
</dbReference>
<dbReference type="InterPro" id="IPR036968">
    <property type="entry name" value="Enolpyruvate_Tfrase_sf"/>
</dbReference>
<feature type="binding site" evidence="7">
    <location>
        <position position="119"/>
    </location>
    <ligand>
        <name>phosphoenolpyruvate</name>
        <dbReference type="ChEBI" id="CHEBI:58702"/>
    </ligand>
</feature>
<dbReference type="CDD" id="cd01556">
    <property type="entry name" value="EPSP_synthase"/>
    <property type="match status" value="1"/>
</dbReference>
<dbReference type="HAMAP" id="MF_00210">
    <property type="entry name" value="EPSP_synth"/>
    <property type="match status" value="1"/>
</dbReference>
<dbReference type="EMBL" id="FNGP01000004">
    <property type="protein sequence ID" value="SDL66861.1"/>
    <property type="molecule type" value="Genomic_DNA"/>
</dbReference>
<evidence type="ECO:0000259" key="8">
    <source>
        <dbReference type="Pfam" id="PF00275"/>
    </source>
</evidence>
<feature type="domain" description="Enolpyruvate transferase" evidence="8">
    <location>
        <begin position="9"/>
        <end position="410"/>
    </location>
</feature>
<evidence type="ECO:0000256" key="3">
    <source>
        <dbReference type="ARBA" id="ARBA00022605"/>
    </source>
</evidence>
<sequence>MIVSLPHAPEGVHGRVVVPGSKSETNRALVMAALGDGPSHISGALASRDSALMIDALRALGVGVDDLGGGRLIVTPGPVTGGATIDCGLAGTVMRFVPPLALLADGPVRFVGDPHASERPMAGLLDGLRQLGAGVDADRLPFTVTPPEQLRGGDVTIDSSASSQFVSGLLLVGARLPGGLTVRHAGDTLPSRPHIAMTTTMLADRGVRARELDERTWRVDEGPVRALDSQVEPDLTNASVFLAAAAVAGGRVSVPGWPATTTQPGALFLDVARRMGCEVETADGVVTLGRGEALRGIDVDLHAASELTPVVAALAAVAEGGTTIRGVGHIRGHETDRIAALATELTRAGIAVEERPDGLRITGGTPSPSVFETYADHRMVHFAALLGLVAAGSSVTDMECVSKTMPDFPDLWSALA</sequence>
<keyword evidence="4 7" id="KW-0808">Transferase</keyword>
<dbReference type="InterPro" id="IPR013792">
    <property type="entry name" value="RNA3'P_cycl/enolpyr_Trfase_a/b"/>
</dbReference>
<comment type="pathway">
    <text evidence="1 7">Metabolic intermediate biosynthesis; chorismate biosynthesis; chorismate from D-erythrose 4-phosphate and phosphoenolpyruvate: step 6/7.</text>
</comment>
<comment type="function">
    <text evidence="7">Catalyzes the transfer of the enolpyruvyl moiety of phosphoenolpyruvate (PEP) to the 5-hydroxyl of shikimate-3-phosphate (S3P) to produce enolpyruvyl shikimate-3-phosphate and inorganic phosphate.</text>
</comment>
<organism evidence="9 10">
    <name type="scientific">Tessaracoccus oleiagri</name>
    <dbReference type="NCBI Taxonomy" id="686624"/>
    <lineage>
        <taxon>Bacteria</taxon>
        <taxon>Bacillati</taxon>
        <taxon>Actinomycetota</taxon>
        <taxon>Actinomycetes</taxon>
        <taxon>Propionibacteriales</taxon>
        <taxon>Propionibacteriaceae</taxon>
        <taxon>Tessaracoccus</taxon>
    </lineage>
</organism>
<dbReference type="PROSITE" id="PS00104">
    <property type="entry name" value="EPSP_SYNTHASE_1"/>
    <property type="match status" value="1"/>
</dbReference>
<dbReference type="GO" id="GO:0009073">
    <property type="term" value="P:aromatic amino acid family biosynthetic process"/>
    <property type="evidence" value="ECO:0007669"/>
    <property type="project" value="UniProtKB-KW"/>
</dbReference>
<evidence type="ECO:0000313" key="9">
    <source>
        <dbReference type="EMBL" id="SDL66861.1"/>
    </source>
</evidence>
<dbReference type="AlphaFoldDB" id="A0A1G9LYQ4"/>
<feature type="binding site" evidence="7">
    <location>
        <position position="337"/>
    </location>
    <ligand>
        <name>phosphoenolpyruvate</name>
        <dbReference type="ChEBI" id="CHEBI:58702"/>
    </ligand>
</feature>
<comment type="subunit">
    <text evidence="7">Monomer.</text>
</comment>
<dbReference type="RefSeq" id="WP_093252496.1">
    <property type="nucleotide sequence ID" value="NZ_FNGP01000004.1"/>
</dbReference>
<feature type="binding site" evidence="7">
    <location>
        <position position="163"/>
    </location>
    <ligand>
        <name>3-phosphoshikimate</name>
        <dbReference type="ChEBI" id="CHEBI:145989"/>
    </ligand>
</feature>
<evidence type="ECO:0000256" key="2">
    <source>
        <dbReference type="ARBA" id="ARBA00009948"/>
    </source>
</evidence>
<accession>A0A1G9LYQ4</accession>
<evidence type="ECO:0000256" key="4">
    <source>
        <dbReference type="ARBA" id="ARBA00022679"/>
    </source>
</evidence>
<feature type="binding site" evidence="7">
    <location>
        <position position="191"/>
    </location>
    <ligand>
        <name>3-phosphoshikimate</name>
        <dbReference type="ChEBI" id="CHEBI:145989"/>
    </ligand>
</feature>
<comment type="caution">
    <text evidence="7">Lacks conserved residue(s) required for the propagation of feature annotation.</text>
</comment>
<reference evidence="9 10" key="1">
    <citation type="submission" date="2016-10" db="EMBL/GenBank/DDBJ databases">
        <authorList>
            <person name="de Groot N.N."/>
        </authorList>
    </citation>
    <scope>NUCLEOTIDE SEQUENCE [LARGE SCALE GENOMIC DNA]</scope>
    <source>
        <strain evidence="9 10">CGMCC 1.9159</strain>
    </source>
</reference>
<dbReference type="PANTHER" id="PTHR21090:SF5">
    <property type="entry name" value="PENTAFUNCTIONAL AROM POLYPEPTIDE"/>
    <property type="match status" value="1"/>
</dbReference>
<feature type="binding site" evidence="7">
    <location>
        <position position="333"/>
    </location>
    <ligand>
        <name>3-phosphoshikimate</name>
        <dbReference type="ChEBI" id="CHEBI:145989"/>
    </ligand>
</feature>
<protein>
    <recommendedName>
        <fullName evidence="7">3-phosphoshikimate 1-carboxyvinyltransferase</fullName>
        <ecNumber evidence="7">2.5.1.19</ecNumber>
    </recommendedName>
    <alternativeName>
        <fullName evidence="7">5-enolpyruvylshikimate-3-phosphate synthase</fullName>
        <shortName evidence="7">EPSP synthase</shortName>
        <shortName evidence="7">EPSPS</shortName>
    </alternativeName>
</protein>
<evidence type="ECO:0000256" key="1">
    <source>
        <dbReference type="ARBA" id="ARBA00004811"/>
    </source>
</evidence>
<dbReference type="PANTHER" id="PTHR21090">
    <property type="entry name" value="AROM/DEHYDROQUINATE SYNTHASE"/>
    <property type="match status" value="1"/>
</dbReference>
<feature type="active site" description="Proton acceptor" evidence="7">
    <location>
        <position position="306"/>
    </location>
</feature>
<dbReference type="PIRSF" id="PIRSF000505">
    <property type="entry name" value="EPSPS"/>
    <property type="match status" value="1"/>
</dbReference>
<dbReference type="OrthoDB" id="9809920at2"/>
<dbReference type="InterPro" id="IPR023193">
    <property type="entry name" value="EPSP_synthase_CS"/>
</dbReference>
<dbReference type="NCBIfam" id="TIGR01356">
    <property type="entry name" value="aroA"/>
    <property type="match status" value="1"/>
</dbReference>
<evidence type="ECO:0000256" key="5">
    <source>
        <dbReference type="ARBA" id="ARBA00023141"/>
    </source>
</evidence>
<keyword evidence="3 7" id="KW-0028">Amino-acid biosynthesis</keyword>
<evidence type="ECO:0000256" key="6">
    <source>
        <dbReference type="ARBA" id="ARBA00044633"/>
    </source>
</evidence>
<keyword evidence="10" id="KW-1185">Reference proteome</keyword>
<dbReference type="STRING" id="686624.SAMN04488242_2401"/>
<comment type="similarity">
    <text evidence="2 7">Belongs to the EPSP synthase family.</text>
</comment>
<feature type="binding site" evidence="7">
    <location>
        <position position="164"/>
    </location>
    <ligand>
        <name>phosphoenolpyruvate</name>
        <dbReference type="ChEBI" id="CHEBI:58702"/>
    </ligand>
</feature>
<dbReference type="FunFam" id="3.65.10.10:FF:000011">
    <property type="entry name" value="3-phosphoshikimate 1-carboxyvinyltransferase"/>
    <property type="match status" value="1"/>
</dbReference>
<dbReference type="EC" id="2.5.1.19" evidence="7"/>
<feature type="binding site" evidence="7">
    <location>
        <position position="306"/>
    </location>
    <ligand>
        <name>3-phosphoshikimate</name>
        <dbReference type="ChEBI" id="CHEBI:145989"/>
    </ligand>
</feature>
<dbReference type="InterPro" id="IPR001986">
    <property type="entry name" value="Enolpyruvate_Tfrase_dom"/>
</dbReference>
<feature type="binding site" evidence="7">
    <location>
        <position position="22"/>
    </location>
    <ligand>
        <name>phosphoenolpyruvate</name>
        <dbReference type="ChEBI" id="CHEBI:58702"/>
    </ligand>
</feature>
<dbReference type="Pfam" id="PF00275">
    <property type="entry name" value="EPSP_synthase"/>
    <property type="match status" value="1"/>
</dbReference>
<dbReference type="InterPro" id="IPR006264">
    <property type="entry name" value="EPSP_synthase"/>
</dbReference>
<keyword evidence="7" id="KW-0963">Cytoplasm</keyword>
<dbReference type="SUPFAM" id="SSF55205">
    <property type="entry name" value="EPT/RTPC-like"/>
    <property type="match status" value="1"/>
</dbReference>
<feature type="binding site" evidence="7">
    <location>
        <position position="164"/>
    </location>
    <ligand>
        <name>3-phosphoshikimate</name>
        <dbReference type="ChEBI" id="CHEBI:145989"/>
    </ligand>
</feature>
<feature type="binding site" evidence="7">
    <location>
        <position position="91"/>
    </location>
    <ligand>
        <name>phosphoenolpyruvate</name>
        <dbReference type="ChEBI" id="CHEBI:58702"/>
    </ligand>
</feature>
<dbReference type="UniPathway" id="UPA00053">
    <property type="reaction ID" value="UER00089"/>
</dbReference>
<dbReference type="GO" id="GO:0009423">
    <property type="term" value="P:chorismate biosynthetic process"/>
    <property type="evidence" value="ECO:0007669"/>
    <property type="project" value="UniProtKB-UniRule"/>
</dbReference>
<proteinExistence type="inferred from homology"/>
<gene>
    <name evidence="7" type="primary">aroA</name>
    <name evidence="9" type="ORF">SAMN04488242_2401</name>
</gene>
<name>A0A1G9LYQ4_9ACTN</name>
<dbReference type="Gene3D" id="3.65.10.10">
    <property type="entry name" value="Enolpyruvate transferase domain"/>
    <property type="match status" value="2"/>
</dbReference>
<feature type="binding site" evidence="7">
    <location>
        <position position="378"/>
    </location>
    <ligand>
        <name>phosphoenolpyruvate</name>
        <dbReference type="ChEBI" id="CHEBI:58702"/>
    </ligand>
</feature>